<comment type="caution">
    <text evidence="2">The sequence shown here is derived from an EMBL/GenBank/DDBJ whole genome shotgun (WGS) entry which is preliminary data.</text>
</comment>
<evidence type="ECO:0000313" key="3">
    <source>
        <dbReference type="Proteomes" id="UP001185863"/>
    </source>
</evidence>
<dbReference type="PANTHER" id="PTHR10285">
    <property type="entry name" value="URIDINE KINASE"/>
    <property type="match status" value="1"/>
</dbReference>
<dbReference type="GO" id="GO:0016301">
    <property type="term" value="F:kinase activity"/>
    <property type="evidence" value="ECO:0007669"/>
    <property type="project" value="UniProtKB-KW"/>
</dbReference>
<gene>
    <name evidence="2" type="ORF">R4315_17385</name>
</gene>
<dbReference type="SUPFAM" id="SSF52540">
    <property type="entry name" value="P-loop containing nucleoside triphosphate hydrolases"/>
    <property type="match status" value="1"/>
</dbReference>
<dbReference type="SMART" id="SM00382">
    <property type="entry name" value="AAA"/>
    <property type="match status" value="1"/>
</dbReference>
<proteinExistence type="predicted"/>
<accession>A0AAE5A744</accession>
<dbReference type="NCBIfam" id="NF006743">
    <property type="entry name" value="PRK09270.1-2"/>
    <property type="match status" value="1"/>
</dbReference>
<feature type="domain" description="AAA+ ATPase" evidence="1">
    <location>
        <begin position="27"/>
        <end position="165"/>
    </location>
</feature>
<name>A0AAE5A744_9NOCA</name>
<dbReference type="EMBL" id="JAWLUP010000045">
    <property type="protein sequence ID" value="MDV7266302.1"/>
    <property type="molecule type" value="Genomic_DNA"/>
</dbReference>
<keyword evidence="2" id="KW-0418">Kinase</keyword>
<dbReference type="GO" id="GO:0005524">
    <property type="term" value="F:ATP binding"/>
    <property type="evidence" value="ECO:0007669"/>
    <property type="project" value="InterPro"/>
</dbReference>
<dbReference type="Proteomes" id="UP001185863">
    <property type="component" value="Unassembled WGS sequence"/>
</dbReference>
<keyword evidence="2" id="KW-0808">Transferase</keyword>
<organism evidence="2 3">
    <name type="scientific">Rhodococcus oxybenzonivorans</name>
    <dbReference type="NCBI Taxonomy" id="1990687"/>
    <lineage>
        <taxon>Bacteria</taxon>
        <taxon>Bacillati</taxon>
        <taxon>Actinomycetota</taxon>
        <taxon>Actinomycetes</taxon>
        <taxon>Mycobacteriales</taxon>
        <taxon>Nocardiaceae</taxon>
        <taxon>Rhodococcus</taxon>
    </lineage>
</organism>
<dbReference type="PRINTS" id="PR00988">
    <property type="entry name" value="URIDINKINASE"/>
</dbReference>
<dbReference type="InterPro" id="IPR006083">
    <property type="entry name" value="PRK/URK"/>
</dbReference>
<dbReference type="InterPro" id="IPR027417">
    <property type="entry name" value="P-loop_NTPase"/>
</dbReference>
<reference evidence="2" key="1">
    <citation type="submission" date="2023-10" db="EMBL/GenBank/DDBJ databases">
        <title>Development of a sustainable strategy for remediation of hydrocarbon-contaminated territories based on the waste exchange concept.</title>
        <authorList>
            <person name="Krivoruchko A."/>
        </authorList>
    </citation>
    <scope>NUCLEOTIDE SEQUENCE</scope>
    <source>
        <strain evidence="2">IEGM 68</strain>
    </source>
</reference>
<dbReference type="Pfam" id="PF00485">
    <property type="entry name" value="PRK"/>
    <property type="match status" value="1"/>
</dbReference>
<dbReference type="RefSeq" id="WP_317745375.1">
    <property type="nucleotide sequence ID" value="NZ_JAWLUP010000045.1"/>
</dbReference>
<dbReference type="Gene3D" id="3.40.50.300">
    <property type="entry name" value="P-loop containing nucleotide triphosphate hydrolases"/>
    <property type="match status" value="2"/>
</dbReference>
<evidence type="ECO:0000313" key="2">
    <source>
        <dbReference type="EMBL" id="MDV7266302.1"/>
    </source>
</evidence>
<dbReference type="InterPro" id="IPR003593">
    <property type="entry name" value="AAA+_ATPase"/>
</dbReference>
<evidence type="ECO:0000259" key="1">
    <source>
        <dbReference type="SMART" id="SM00382"/>
    </source>
</evidence>
<sequence length="215" mass="23089">MDNHAVAGSADPHELARRVLGLRVPGQRLIVGVTGPPGTGKSTLVTEVAAALPRRVRTVVVPMDGFHLSNTVLRALGSVDRKGAVDTFDDAGFAVLLERLRSRDEDVVYAPDFDHAFGDPVAASIAVPRAVDVVFTEGNYLLADSGAWPRARSVMDEVWYLDTPRELRLARLIDRHRAAGKSGPAAHAWAHGTDEINASMVAETRGRADLIIDNG</sequence>
<protein>
    <submittedName>
        <fullName evidence="2">Nucleoside/nucleotide kinase family protein</fullName>
    </submittedName>
</protein>
<dbReference type="AlphaFoldDB" id="A0AAE5A744"/>